<dbReference type="Gene3D" id="3.90.210.10">
    <property type="entry name" value="Heat-Labile Enterotoxin, subunit A"/>
    <property type="match status" value="2"/>
</dbReference>
<feature type="region of interest" description="Disordered" evidence="1">
    <location>
        <begin position="122"/>
        <end position="143"/>
    </location>
</feature>
<gene>
    <name evidence="2" type="ORF">QQS21_012723</name>
</gene>
<reference evidence="2" key="1">
    <citation type="submission" date="2023-06" db="EMBL/GenBank/DDBJ databases">
        <title>Conoideocrella luteorostrata (Hypocreales: Clavicipitaceae), a potential biocontrol fungus for elongate hemlock scale in United States Christmas tree production areas.</title>
        <authorList>
            <person name="Barrett H."/>
            <person name="Lovett B."/>
            <person name="Macias A.M."/>
            <person name="Stajich J.E."/>
            <person name="Kasson M.T."/>
        </authorList>
    </citation>
    <scope>NUCLEOTIDE SEQUENCE</scope>
    <source>
        <strain evidence="2">ARSEF 14590</strain>
    </source>
</reference>
<proteinExistence type="predicted"/>
<protein>
    <recommendedName>
        <fullName evidence="4">Enterotoxin</fullName>
    </recommendedName>
</protein>
<keyword evidence="3" id="KW-1185">Reference proteome</keyword>
<evidence type="ECO:0000313" key="2">
    <source>
        <dbReference type="EMBL" id="KAK2589600.1"/>
    </source>
</evidence>
<dbReference type="SUPFAM" id="SSF56399">
    <property type="entry name" value="ADP-ribosylation"/>
    <property type="match status" value="2"/>
</dbReference>
<comment type="caution">
    <text evidence="2">The sequence shown here is derived from an EMBL/GenBank/DDBJ whole genome shotgun (WGS) entry which is preliminary data.</text>
</comment>
<sequence>MDTPANARREGGIFEFQDANPTSDEAWGYNTNEEESGFTLVTRNLNEARDDYFQSFPRAWVYRIAASPNIVPRAGLEGYTHAALGGVLWSQVQAYAPIDSGWNDAREEFHWQDNLDYDHRWDNYGPSRPQPLLSGDGRPEGVTSRDLARQYMNELTSPQNQLLNENQRNDLRELLDWNPEKEPKRDFPLIRHQQPPSLISSTLRQFDWSTVDIPDHLRMVMKDGIPTSADCTRIIRKVVRTHLESTAKQQKRNNEKTKQGDECEKLASIITKQNEQANNQSTPTSATHFVPDAVRIVYHADYLWPDEAKKQGGFLPALTTPPGPKYEVEGMDPAADVGIEFAHFLIPTYLTFGAAADQAARIAAKKTKGFAGVVYVVHATPNIISSGNRSAAVAGIRWSQVMGWMQVPQAYSPPEINATTKGGKRQLFEKAFKENKNLFQPNKDYDRKFTYDTESIKYKTTTKSPQSLSTLEDLVPFMNQNGQAVGWKGTFPLFEASNAAQSDESTKAKAKNAIPAPHEPSGWEKTEKYIKSHALAIALLPAAIAASFIPGFGEAADAAELAALCTESVESVELAETSSSLTEVGSGIANVLQKASKLKIA</sequence>
<evidence type="ECO:0000256" key="1">
    <source>
        <dbReference type="SAM" id="MobiDB-lite"/>
    </source>
</evidence>
<evidence type="ECO:0008006" key="4">
    <source>
        <dbReference type="Google" id="ProtNLM"/>
    </source>
</evidence>
<dbReference type="AlphaFoldDB" id="A0AAJ0CAZ7"/>
<dbReference type="EMBL" id="JASWJB010000606">
    <property type="protein sequence ID" value="KAK2589600.1"/>
    <property type="molecule type" value="Genomic_DNA"/>
</dbReference>
<evidence type="ECO:0000313" key="3">
    <source>
        <dbReference type="Proteomes" id="UP001251528"/>
    </source>
</evidence>
<accession>A0AAJ0CAZ7</accession>
<organism evidence="2 3">
    <name type="scientific">Conoideocrella luteorostrata</name>
    <dbReference type="NCBI Taxonomy" id="1105319"/>
    <lineage>
        <taxon>Eukaryota</taxon>
        <taxon>Fungi</taxon>
        <taxon>Dikarya</taxon>
        <taxon>Ascomycota</taxon>
        <taxon>Pezizomycotina</taxon>
        <taxon>Sordariomycetes</taxon>
        <taxon>Hypocreomycetidae</taxon>
        <taxon>Hypocreales</taxon>
        <taxon>Clavicipitaceae</taxon>
        <taxon>Conoideocrella</taxon>
    </lineage>
</organism>
<dbReference type="Proteomes" id="UP001251528">
    <property type="component" value="Unassembled WGS sequence"/>
</dbReference>
<name>A0AAJ0CAZ7_9HYPO</name>